<comment type="subcellular location">
    <subcellularLocation>
        <location evidence="9">Cytoplasm</location>
    </subcellularLocation>
</comment>
<feature type="binding site" evidence="8">
    <location>
        <position position="53"/>
    </location>
    <ligand>
        <name>Fe cation</name>
        <dbReference type="ChEBI" id="CHEBI:24875"/>
        <label>1</label>
    </ligand>
</feature>
<dbReference type="InterPro" id="IPR041719">
    <property type="entry name" value="Ferritin_prok"/>
</dbReference>
<feature type="domain" description="Ferritin-like diiron" evidence="10">
    <location>
        <begin position="1"/>
        <end position="145"/>
    </location>
</feature>
<dbReference type="AlphaFoldDB" id="A0A0P6X2R9"/>
<dbReference type="GO" id="GO:0006826">
    <property type="term" value="P:iron ion transport"/>
    <property type="evidence" value="ECO:0007669"/>
    <property type="project" value="InterPro"/>
</dbReference>
<dbReference type="InterPro" id="IPR001519">
    <property type="entry name" value="Ferritin"/>
</dbReference>
<dbReference type="STRING" id="360411.AC812_08545"/>
<dbReference type="InterPro" id="IPR008331">
    <property type="entry name" value="Ferritin_DPS_dom"/>
</dbReference>
<dbReference type="Gene3D" id="1.20.1260.10">
    <property type="match status" value="1"/>
</dbReference>
<dbReference type="EMBL" id="LGHJ01000014">
    <property type="protein sequence ID" value="KPL75333.1"/>
    <property type="molecule type" value="Genomic_DNA"/>
</dbReference>
<comment type="caution">
    <text evidence="11">The sequence shown here is derived from an EMBL/GenBank/DDBJ whole genome shotgun (WGS) entry which is preliminary data.</text>
</comment>
<evidence type="ECO:0000256" key="3">
    <source>
        <dbReference type="ARBA" id="ARBA00022434"/>
    </source>
</evidence>
<evidence type="ECO:0000256" key="2">
    <source>
        <dbReference type="ARBA" id="ARBA00006950"/>
    </source>
</evidence>
<dbReference type="PANTHER" id="PTHR11431:SF127">
    <property type="entry name" value="BACTERIAL NON-HEME FERRITIN"/>
    <property type="match status" value="1"/>
</dbReference>
<dbReference type="Proteomes" id="UP000050514">
    <property type="component" value="Unassembled WGS sequence"/>
</dbReference>
<dbReference type="InterPro" id="IPR012347">
    <property type="entry name" value="Ferritin-like"/>
</dbReference>
<feature type="binding site" evidence="8">
    <location>
        <position position="94"/>
    </location>
    <ligand>
        <name>Fe cation</name>
        <dbReference type="ChEBI" id="CHEBI:24875"/>
        <label>1</label>
    </ligand>
</feature>
<keyword evidence="6 8" id="KW-0408">Iron</keyword>
<evidence type="ECO:0000313" key="11">
    <source>
        <dbReference type="EMBL" id="KPL75333.1"/>
    </source>
</evidence>
<dbReference type="InterPro" id="IPR009040">
    <property type="entry name" value="Ferritin-like_diiron"/>
</dbReference>
<dbReference type="GO" id="GO:0005829">
    <property type="term" value="C:cytosol"/>
    <property type="evidence" value="ECO:0007669"/>
    <property type="project" value="TreeGrafter"/>
</dbReference>
<dbReference type="Pfam" id="PF00210">
    <property type="entry name" value="Ferritin"/>
    <property type="match status" value="1"/>
</dbReference>
<dbReference type="CDD" id="cd01055">
    <property type="entry name" value="Nonheme_Ferritin"/>
    <property type="match status" value="1"/>
</dbReference>
<evidence type="ECO:0000256" key="6">
    <source>
        <dbReference type="ARBA" id="ARBA00023004"/>
    </source>
</evidence>
<keyword evidence="5" id="KW-0560">Oxidoreductase</keyword>
<keyword evidence="3 9" id="KW-0409">Iron storage</keyword>
<sequence length="168" mass="19546">MLSKRLLDEMNTQIKLELYSGYLYLAMSAHFDEANWGGFAKWLKLQAKEEQEHALKFYEYIHDRNGKVTLQAIDAPPSQFGTPVEIFEEVLRHEQSVTARINLLYSIAVEDKDYASQEFLNWFVKEQVEEEKNATMVLDWLKAAGDSVNAMFQINAMLGQREDEEEED</sequence>
<dbReference type="FunFam" id="1.20.1260.10:FF:000001">
    <property type="entry name" value="Non-heme ferritin"/>
    <property type="match status" value="1"/>
</dbReference>
<evidence type="ECO:0000256" key="1">
    <source>
        <dbReference type="ARBA" id="ARBA00002485"/>
    </source>
</evidence>
<dbReference type="EC" id="1.16.3.2" evidence="9"/>
<dbReference type="GO" id="GO:0008199">
    <property type="term" value="F:ferric iron binding"/>
    <property type="evidence" value="ECO:0007669"/>
    <property type="project" value="InterPro"/>
</dbReference>
<name>A0A0P6X2R9_9CHLR</name>
<dbReference type="InterPro" id="IPR009078">
    <property type="entry name" value="Ferritin-like_SF"/>
</dbReference>
<evidence type="ECO:0000256" key="7">
    <source>
        <dbReference type="ARBA" id="ARBA00048035"/>
    </source>
</evidence>
<keyword evidence="12" id="KW-1185">Reference proteome</keyword>
<dbReference type="GO" id="GO:0008198">
    <property type="term" value="F:ferrous iron binding"/>
    <property type="evidence" value="ECO:0007669"/>
    <property type="project" value="TreeGrafter"/>
</dbReference>
<accession>A0A0P6X2R9</accession>
<feature type="binding site" evidence="8">
    <location>
        <position position="17"/>
    </location>
    <ligand>
        <name>Fe cation</name>
        <dbReference type="ChEBI" id="CHEBI:24875"/>
        <label>1</label>
    </ligand>
</feature>
<proteinExistence type="inferred from homology"/>
<evidence type="ECO:0000259" key="10">
    <source>
        <dbReference type="PROSITE" id="PS50905"/>
    </source>
</evidence>
<dbReference type="OrthoDB" id="9801481at2"/>
<evidence type="ECO:0000256" key="9">
    <source>
        <dbReference type="RuleBase" id="RU361145"/>
    </source>
</evidence>
<dbReference type="RefSeq" id="WP_061913883.1">
    <property type="nucleotide sequence ID" value="NZ_DF967971.1"/>
</dbReference>
<dbReference type="GO" id="GO:0004322">
    <property type="term" value="F:ferroxidase activity"/>
    <property type="evidence" value="ECO:0007669"/>
    <property type="project" value="TreeGrafter"/>
</dbReference>
<evidence type="ECO:0000256" key="8">
    <source>
        <dbReference type="PIRSR" id="PIRSR601519-1"/>
    </source>
</evidence>
<feature type="binding site" evidence="8">
    <location>
        <position position="127"/>
    </location>
    <ligand>
        <name>Fe cation</name>
        <dbReference type="ChEBI" id="CHEBI:24875"/>
        <label>1</label>
    </ligand>
</feature>
<dbReference type="PANTHER" id="PTHR11431">
    <property type="entry name" value="FERRITIN"/>
    <property type="match status" value="1"/>
</dbReference>
<keyword evidence="4 8" id="KW-0479">Metal-binding</keyword>
<comment type="similarity">
    <text evidence="2 9">Belongs to the ferritin family. Prokaryotic subfamily.</text>
</comment>
<organism evidence="11 12">
    <name type="scientific">Bellilinea caldifistulae</name>
    <dbReference type="NCBI Taxonomy" id="360411"/>
    <lineage>
        <taxon>Bacteria</taxon>
        <taxon>Bacillati</taxon>
        <taxon>Chloroflexota</taxon>
        <taxon>Anaerolineae</taxon>
        <taxon>Anaerolineales</taxon>
        <taxon>Anaerolineaceae</taxon>
        <taxon>Bellilinea</taxon>
    </lineage>
</organism>
<reference evidence="11 12" key="1">
    <citation type="submission" date="2015-07" db="EMBL/GenBank/DDBJ databases">
        <title>Draft genome of Bellilinea caldifistulae DSM 17877.</title>
        <authorList>
            <person name="Hemp J."/>
            <person name="Ward L.M."/>
            <person name="Pace L.A."/>
            <person name="Fischer W.W."/>
        </authorList>
    </citation>
    <scope>NUCLEOTIDE SEQUENCE [LARGE SCALE GENOMIC DNA]</scope>
    <source>
        <strain evidence="11 12">GOMI-1</strain>
    </source>
</reference>
<protein>
    <recommendedName>
        <fullName evidence="9">Ferritin</fullName>
        <ecNumber evidence="9">1.16.3.2</ecNumber>
    </recommendedName>
</protein>
<feature type="binding site" evidence="8">
    <location>
        <position position="50"/>
    </location>
    <ligand>
        <name>Fe cation</name>
        <dbReference type="ChEBI" id="CHEBI:24875"/>
        <label>1</label>
    </ligand>
</feature>
<comment type="function">
    <text evidence="1 9">Iron-storage protein.</text>
</comment>
<comment type="catalytic activity">
    <reaction evidence="7 9">
        <text>4 Fe(2+) + O2 + 6 H2O = 4 iron(III) oxide-hydroxide + 12 H(+)</text>
        <dbReference type="Rhea" id="RHEA:11972"/>
        <dbReference type="ChEBI" id="CHEBI:15377"/>
        <dbReference type="ChEBI" id="CHEBI:15378"/>
        <dbReference type="ChEBI" id="CHEBI:15379"/>
        <dbReference type="ChEBI" id="CHEBI:29033"/>
        <dbReference type="ChEBI" id="CHEBI:78619"/>
        <dbReference type="EC" id="1.16.3.2"/>
    </reaction>
</comment>
<dbReference type="GO" id="GO:0042802">
    <property type="term" value="F:identical protein binding"/>
    <property type="evidence" value="ECO:0007669"/>
    <property type="project" value="UniProtKB-ARBA"/>
</dbReference>
<evidence type="ECO:0000256" key="4">
    <source>
        <dbReference type="ARBA" id="ARBA00022723"/>
    </source>
</evidence>
<dbReference type="PROSITE" id="PS50905">
    <property type="entry name" value="FERRITIN_LIKE"/>
    <property type="match status" value="1"/>
</dbReference>
<gene>
    <name evidence="11" type="ORF">AC812_08545</name>
</gene>
<evidence type="ECO:0000256" key="5">
    <source>
        <dbReference type="ARBA" id="ARBA00023002"/>
    </source>
</evidence>
<evidence type="ECO:0000313" key="12">
    <source>
        <dbReference type="Proteomes" id="UP000050514"/>
    </source>
</evidence>
<dbReference type="GO" id="GO:0006879">
    <property type="term" value="P:intracellular iron ion homeostasis"/>
    <property type="evidence" value="ECO:0007669"/>
    <property type="project" value="UniProtKB-KW"/>
</dbReference>
<keyword evidence="9" id="KW-0963">Cytoplasm</keyword>
<dbReference type="SUPFAM" id="SSF47240">
    <property type="entry name" value="Ferritin-like"/>
    <property type="match status" value="1"/>
</dbReference>